<dbReference type="SUPFAM" id="SSF81901">
    <property type="entry name" value="HCP-like"/>
    <property type="match status" value="1"/>
</dbReference>
<protein>
    <recommendedName>
        <fullName evidence="3">Sel1 repeat family protein</fullName>
    </recommendedName>
</protein>
<comment type="caution">
    <text evidence="1">The sequence shown here is derived from an EMBL/GenBank/DDBJ whole genome shotgun (WGS) entry which is preliminary data.</text>
</comment>
<dbReference type="EMBL" id="AHOT01000020">
    <property type="protein sequence ID" value="EIM15775.1"/>
    <property type="molecule type" value="Genomic_DNA"/>
</dbReference>
<evidence type="ECO:0000313" key="2">
    <source>
        <dbReference type="Proteomes" id="UP000003790"/>
    </source>
</evidence>
<dbReference type="InterPro" id="IPR011990">
    <property type="entry name" value="TPR-like_helical_dom_sf"/>
</dbReference>
<proteinExistence type="predicted"/>
<evidence type="ECO:0000313" key="1">
    <source>
        <dbReference type="EMBL" id="EIM15775.1"/>
    </source>
</evidence>
<dbReference type="Proteomes" id="UP000003790">
    <property type="component" value="Chromosome"/>
</dbReference>
<name>A0AB33WS28_9PSED</name>
<evidence type="ECO:0008006" key="3">
    <source>
        <dbReference type="Google" id="ProtNLM"/>
    </source>
</evidence>
<organism evidence="1 2">
    <name type="scientific">Pseudomonas chlororaphis O6</name>
    <dbReference type="NCBI Taxonomy" id="1037915"/>
    <lineage>
        <taxon>Bacteria</taxon>
        <taxon>Pseudomonadati</taxon>
        <taxon>Pseudomonadota</taxon>
        <taxon>Gammaproteobacteria</taxon>
        <taxon>Pseudomonadales</taxon>
        <taxon>Pseudomonadaceae</taxon>
        <taxon>Pseudomonas</taxon>
    </lineage>
</organism>
<sequence length="179" mass="20324">MYELTLDNTWLEKSATNGHAIAQYWMGILYKQGEGFLLPWNRAEVVEKWFKASAEGGYPKAMMEYAAILFEKGDTEGFRQWNEKAALTGYAPTVYGYGSDLAHEPDTYGFPFEPIKGYALIYLLKELDGGGGMQENVEYKLPLIAKKMTSQQIEEAIETSKKWKASHPPLSFFPDRLSQ</sequence>
<gene>
    <name evidence="1" type="ORF">PchlO6_3078</name>
</gene>
<reference evidence="1 2" key="1">
    <citation type="journal article" date="2012" name="PLoS Genet.">
        <title>Comparative Genomics of Plant-Associated Pseudomonas spp.: Insights into Diversity and Inheritance of Traits Involved in Multitrophic Interactions.</title>
        <authorList>
            <person name="Loper J.E."/>
            <person name="Hassan K.A."/>
            <person name="Mavrodi D.V."/>
            <person name="Davis E.W.II."/>
            <person name="Lim C.K."/>
            <person name="Shaffer B.T."/>
            <person name="Elbourne L.D."/>
            <person name="Stockwell V.O."/>
            <person name="Hartney S.L."/>
            <person name="Breakwell K."/>
            <person name="Henkels M.D."/>
            <person name="Tetu S.G."/>
            <person name="Rangel L.I."/>
            <person name="Kidarsa T.A."/>
            <person name="Wilson N.L."/>
            <person name="van de Mortel J.E."/>
            <person name="Song C."/>
            <person name="Blumhagen R."/>
            <person name="Radune D."/>
            <person name="Hostetler J.B."/>
            <person name="Brinkac L.M."/>
            <person name="Durkin A.S."/>
            <person name="Kluepfel D.A."/>
            <person name="Wechter W.P."/>
            <person name="Anderson A.J."/>
            <person name="Kim Y.C."/>
            <person name="Pierson L.S.III."/>
            <person name="Pierson E.A."/>
            <person name="Lindow S.E."/>
            <person name="Kobayashi D.Y."/>
            <person name="Raaijmakers J.M."/>
            <person name="Weller D.M."/>
            <person name="Thomashow L.S."/>
            <person name="Allen A.E."/>
            <person name="Paulsen I.T."/>
        </authorList>
    </citation>
    <scope>NUCLEOTIDE SEQUENCE [LARGE SCALE GENOMIC DNA]</scope>
    <source>
        <strain evidence="1 2">O6</strain>
    </source>
</reference>
<accession>A0AB33WS28</accession>
<dbReference type="AlphaFoldDB" id="A0AB33WS28"/>
<dbReference type="Gene3D" id="1.25.40.10">
    <property type="entry name" value="Tetratricopeptide repeat domain"/>
    <property type="match status" value="1"/>
</dbReference>